<dbReference type="InterPro" id="IPR015947">
    <property type="entry name" value="PUA-like_sf"/>
</dbReference>
<dbReference type="InterPro" id="IPR050512">
    <property type="entry name" value="Sulf_AdTrans/APS_kinase"/>
</dbReference>
<dbReference type="GO" id="GO:0019379">
    <property type="term" value="P:sulfate assimilation, phosphoadenylyl sulfate reduction by phosphoadenylyl-sulfate reductase (thioredoxin)"/>
    <property type="evidence" value="ECO:0007669"/>
    <property type="project" value="TreeGrafter"/>
</dbReference>
<proteinExistence type="predicted"/>
<dbReference type="EMBL" id="JAJKBJ010000007">
    <property type="protein sequence ID" value="MCL9683959.1"/>
    <property type="molecule type" value="Genomic_DNA"/>
</dbReference>
<evidence type="ECO:0000256" key="1">
    <source>
        <dbReference type="ARBA" id="ARBA00022679"/>
    </source>
</evidence>
<gene>
    <name evidence="3" type="ORF">LOX96_07630</name>
</gene>
<dbReference type="GO" id="GO:0005737">
    <property type="term" value="C:cytoplasm"/>
    <property type="evidence" value="ECO:0007669"/>
    <property type="project" value="TreeGrafter"/>
</dbReference>
<evidence type="ECO:0000313" key="3">
    <source>
        <dbReference type="EMBL" id="MCL9683959.1"/>
    </source>
</evidence>
<dbReference type="PANTHER" id="PTHR42700">
    <property type="entry name" value="SULFATE ADENYLYLTRANSFERASE"/>
    <property type="match status" value="1"/>
</dbReference>
<dbReference type="GO" id="GO:0010134">
    <property type="term" value="P:sulfate assimilation via adenylyl sulfate reduction"/>
    <property type="evidence" value="ECO:0007669"/>
    <property type="project" value="TreeGrafter"/>
</dbReference>
<protein>
    <recommendedName>
        <fullName evidence="2">ATP-sulfurylase PUA-like domain-containing protein</fullName>
    </recommendedName>
</protein>
<accession>A0A9X2IAE4</accession>
<evidence type="ECO:0000259" key="2">
    <source>
        <dbReference type="Pfam" id="PF14306"/>
    </source>
</evidence>
<dbReference type="InterPro" id="IPR025980">
    <property type="entry name" value="ATP-Sase_PUA-like_dom"/>
</dbReference>
<dbReference type="PANTHER" id="PTHR42700:SF1">
    <property type="entry name" value="SULFATE ADENYLYLTRANSFERASE"/>
    <property type="match status" value="1"/>
</dbReference>
<dbReference type="GO" id="GO:0004781">
    <property type="term" value="F:sulfate adenylyltransferase (ATP) activity"/>
    <property type="evidence" value="ECO:0007669"/>
    <property type="project" value="TreeGrafter"/>
</dbReference>
<reference evidence="3" key="1">
    <citation type="submission" date="2021-11" db="EMBL/GenBank/DDBJ databases">
        <title>Legionella maioricencis sp. nov., a new species isolated from hot water samples in Mallorca.</title>
        <authorList>
            <person name="Crespi S."/>
            <person name="Drasar V."/>
            <person name="Salva-Serra F."/>
            <person name="Jaen-Luchoro D."/>
            <person name="Pineiro-Iglesias B."/>
            <person name="Aliaga F."/>
            <person name="Fernandez-Juarez V."/>
            <person name="Coll G."/>
            <person name="Moore E.R.B."/>
            <person name="Bennasar-Figueras A."/>
        </authorList>
    </citation>
    <scope>NUCLEOTIDE SEQUENCE</scope>
    <source>
        <strain evidence="3">HCPI-6</strain>
    </source>
</reference>
<evidence type="ECO:0000313" key="4">
    <source>
        <dbReference type="Proteomes" id="UP001139721"/>
    </source>
</evidence>
<dbReference type="AlphaFoldDB" id="A0A9X2IAE4"/>
<name>A0A9X2IAE4_9GAMM</name>
<dbReference type="Proteomes" id="UP001139721">
    <property type="component" value="Unassembled WGS sequence"/>
</dbReference>
<dbReference type="Gene3D" id="3.10.400.10">
    <property type="entry name" value="Sulfate adenylyltransferase"/>
    <property type="match status" value="1"/>
</dbReference>
<feature type="domain" description="ATP-sulfurylase PUA-like" evidence="2">
    <location>
        <begin position="2"/>
        <end position="70"/>
    </location>
</feature>
<keyword evidence="4" id="KW-1185">Reference proteome</keyword>
<comment type="caution">
    <text evidence="3">The sequence shown here is derived from an EMBL/GenBank/DDBJ whole genome shotgun (WGS) entry which is preliminary data.</text>
</comment>
<dbReference type="SUPFAM" id="SSF88697">
    <property type="entry name" value="PUA domain-like"/>
    <property type="match status" value="1"/>
</dbReference>
<keyword evidence="1" id="KW-0808">Transferase</keyword>
<organism evidence="3 4">
    <name type="scientific">Legionella maioricensis</name>
    <dbReference type="NCBI Taxonomy" id="2896528"/>
    <lineage>
        <taxon>Bacteria</taxon>
        <taxon>Pseudomonadati</taxon>
        <taxon>Pseudomonadota</taxon>
        <taxon>Gammaproteobacteria</taxon>
        <taxon>Legionellales</taxon>
        <taxon>Legionellaceae</taxon>
        <taxon>Legionella</taxon>
    </lineage>
</organism>
<sequence length="72" mass="7964">MNGTFAPLTGFLNRDDYHSVCKNMRLADGKLWPMPITLDVSEPFANKVQLGEQVVLTNDENTPLALLTVSSK</sequence>
<dbReference type="Pfam" id="PF14306">
    <property type="entry name" value="PUA_2"/>
    <property type="match status" value="1"/>
</dbReference>